<reference evidence="1 4" key="1">
    <citation type="submission" date="2023-03" db="EMBL/GenBank/DDBJ databases">
        <authorList>
            <person name="Shen W."/>
            <person name="Cai J."/>
        </authorList>
    </citation>
    <scope>NUCLEOTIDE SEQUENCE</scope>
    <source>
        <strain evidence="1">P33-2</strain>
        <strain evidence="2 4">Y2</strain>
    </source>
</reference>
<name>A0AAW8SNM3_ENTAV</name>
<evidence type="ECO:0000313" key="4">
    <source>
        <dbReference type="Proteomes" id="UP001264335"/>
    </source>
</evidence>
<protein>
    <submittedName>
        <fullName evidence="1">Uncharacterized protein</fullName>
    </submittedName>
</protein>
<dbReference type="RefSeq" id="WP_227150887.1">
    <property type="nucleotide sequence ID" value="NZ_JADPDV010000046.1"/>
</dbReference>
<dbReference type="Proteomes" id="UP001260773">
    <property type="component" value="Unassembled WGS sequence"/>
</dbReference>
<evidence type="ECO:0000313" key="2">
    <source>
        <dbReference type="EMBL" id="MDT2516358.1"/>
    </source>
</evidence>
<sequence>MTNLNKLTIIKEKSSNSITTQLVARFKELMEKETISIQMDVVDYDEEAIQQLSGDILLLSLPLMHELRYLNRLKTRFYFVSFIDPYAYAQIDARRLLKQLRMIQQFESEKISKFHPKSSWTYADYFFAMTQMKKEATAIKC</sequence>
<gene>
    <name evidence="1" type="ORF">P7D43_16415</name>
    <name evidence="2" type="ORF">P7D79_19210</name>
</gene>
<dbReference type="AlphaFoldDB" id="A0AAW8SNM3"/>
<dbReference type="EMBL" id="JARPWH010000072">
    <property type="protein sequence ID" value="MDT2403951.1"/>
    <property type="molecule type" value="Genomic_DNA"/>
</dbReference>
<dbReference type="Proteomes" id="UP001264335">
    <property type="component" value="Unassembled WGS sequence"/>
</dbReference>
<proteinExistence type="predicted"/>
<evidence type="ECO:0000313" key="3">
    <source>
        <dbReference type="Proteomes" id="UP001260773"/>
    </source>
</evidence>
<dbReference type="EMBL" id="JARPWY010000078">
    <property type="protein sequence ID" value="MDT2516358.1"/>
    <property type="molecule type" value="Genomic_DNA"/>
</dbReference>
<comment type="caution">
    <text evidence="1">The sequence shown here is derived from an EMBL/GenBank/DDBJ whole genome shotgun (WGS) entry which is preliminary data.</text>
</comment>
<evidence type="ECO:0000313" key="1">
    <source>
        <dbReference type="EMBL" id="MDT2403951.1"/>
    </source>
</evidence>
<organism evidence="1 3">
    <name type="scientific">Enterococcus avium</name>
    <name type="common">Streptococcus avium</name>
    <dbReference type="NCBI Taxonomy" id="33945"/>
    <lineage>
        <taxon>Bacteria</taxon>
        <taxon>Bacillati</taxon>
        <taxon>Bacillota</taxon>
        <taxon>Bacilli</taxon>
        <taxon>Lactobacillales</taxon>
        <taxon>Enterococcaceae</taxon>
        <taxon>Enterococcus</taxon>
    </lineage>
</organism>
<accession>A0AAW8SNM3</accession>